<protein>
    <submittedName>
        <fullName evidence="1">Uncharacterized protein</fullName>
    </submittedName>
</protein>
<keyword evidence="2" id="KW-1185">Reference proteome</keyword>
<reference evidence="1 2" key="1">
    <citation type="submission" date="2018-09" db="EMBL/GenBank/DDBJ databases">
        <title>Murine metabolic-syndrome-specific gut microbial biobank.</title>
        <authorList>
            <person name="Liu C."/>
        </authorList>
    </citation>
    <scope>NUCLEOTIDE SEQUENCE [LARGE SCALE GENOMIC DNA]</scope>
    <source>
        <strain evidence="1 2">0.1xD8-82</strain>
    </source>
</reference>
<sequence>MILYINENRDSLIEISKDAPKIYAPCIVSEKNKGFYDYDPWANYLIKGYEKGPENSYAADLNEKFPLLGK</sequence>
<gene>
    <name evidence="1" type="ORF">D7V94_13560</name>
</gene>
<dbReference type="Proteomes" id="UP000280696">
    <property type="component" value="Unassembled WGS sequence"/>
</dbReference>
<comment type="caution">
    <text evidence="1">The sequence shown here is derived from an EMBL/GenBank/DDBJ whole genome shotgun (WGS) entry which is preliminary data.</text>
</comment>
<dbReference type="AlphaFoldDB" id="A0A3A9AG13"/>
<dbReference type="RefSeq" id="WP_120470652.1">
    <property type="nucleotide sequence ID" value="NZ_RAYQ01000014.1"/>
</dbReference>
<name>A0A3A9AG13_9FIRM</name>
<evidence type="ECO:0000313" key="2">
    <source>
        <dbReference type="Proteomes" id="UP000280696"/>
    </source>
</evidence>
<proteinExistence type="predicted"/>
<organism evidence="1 2">
    <name type="scientific">Parablautia intestinalis</name>
    <dbReference type="NCBI Taxonomy" id="2320100"/>
    <lineage>
        <taxon>Bacteria</taxon>
        <taxon>Bacillati</taxon>
        <taxon>Bacillota</taxon>
        <taxon>Clostridia</taxon>
        <taxon>Lachnospirales</taxon>
        <taxon>Lachnospiraceae</taxon>
        <taxon>Parablautia</taxon>
    </lineage>
</organism>
<dbReference type="EMBL" id="RAYQ01000014">
    <property type="protein sequence ID" value="RKI90452.1"/>
    <property type="molecule type" value="Genomic_DNA"/>
</dbReference>
<accession>A0A3A9AG13</accession>
<dbReference type="OrthoDB" id="9856871at2"/>
<evidence type="ECO:0000313" key="1">
    <source>
        <dbReference type="EMBL" id="RKI90452.1"/>
    </source>
</evidence>